<proteinExistence type="predicted"/>
<evidence type="ECO:0000313" key="1">
    <source>
        <dbReference type="EMBL" id="MEA0977716.1"/>
    </source>
</evidence>
<dbReference type="EMBL" id="JAXUIA010000012">
    <property type="protein sequence ID" value="MEA0977716.1"/>
    <property type="molecule type" value="Genomic_DNA"/>
</dbReference>
<keyword evidence="4" id="KW-1185">Reference proteome</keyword>
<dbReference type="AlphaFoldDB" id="A0AAJ5RLI4"/>
<reference evidence="1 4" key="2">
    <citation type="submission" date="2023-12" db="EMBL/GenBank/DDBJ databases">
        <title>Genome comparison identifies genes involved in endophytic behavior of Lysinibacillus irui and provides insights into its role as a plant-growth promoting bacterium.</title>
        <authorList>
            <person name="Hilario S."/>
            <person name="Matos I."/>
            <person name="Goncalves M.F.M."/>
            <person name="Pardo C.A."/>
            <person name="Santos M.J."/>
        </authorList>
    </citation>
    <scope>NUCLEOTIDE SEQUENCE [LARGE SCALE GENOMIC DNA]</scope>
    <source>
        <strain evidence="1 4">B3</strain>
    </source>
</reference>
<reference evidence="2" key="1">
    <citation type="submission" date="2022-11" db="EMBL/GenBank/DDBJ databases">
        <title>Lysinibacillus irui.</title>
        <authorList>
            <person name="Akintayo S.O."/>
        </authorList>
    </citation>
    <scope>NUCLEOTIDE SEQUENCE</scope>
    <source>
        <strain evidence="2">IRB4-01</strain>
    </source>
</reference>
<dbReference type="Proteomes" id="UP001219585">
    <property type="component" value="Chromosome"/>
</dbReference>
<evidence type="ECO:0000313" key="3">
    <source>
        <dbReference type="Proteomes" id="UP001219585"/>
    </source>
</evidence>
<protein>
    <submittedName>
        <fullName evidence="2">Uncharacterized protein</fullName>
    </submittedName>
</protein>
<evidence type="ECO:0000313" key="2">
    <source>
        <dbReference type="EMBL" id="WDV08582.1"/>
    </source>
</evidence>
<dbReference type="KEGG" id="liu:OU989_08910"/>
<sequence length="50" mass="5649">MSKQMSMFELLETPVKKSVEGEIKNVEKKNVVAPRKVGYIVPQSYATVVH</sequence>
<accession>A0AAJ5RLI4</accession>
<name>A0AAJ5RLI4_9BACI</name>
<gene>
    <name evidence="2" type="ORF">OU989_08910</name>
    <name evidence="1" type="ORF">U6C28_15510</name>
</gene>
<dbReference type="Proteomes" id="UP001289615">
    <property type="component" value="Unassembled WGS sequence"/>
</dbReference>
<dbReference type="RefSeq" id="WP_274796788.1">
    <property type="nucleotide sequence ID" value="NZ_CP113527.1"/>
</dbReference>
<evidence type="ECO:0000313" key="4">
    <source>
        <dbReference type="Proteomes" id="UP001289615"/>
    </source>
</evidence>
<dbReference type="EMBL" id="CP113527">
    <property type="protein sequence ID" value="WDV08582.1"/>
    <property type="molecule type" value="Genomic_DNA"/>
</dbReference>
<organism evidence="2 3">
    <name type="scientific">Lysinibacillus irui</name>
    <dbReference type="NCBI Taxonomy" id="2998077"/>
    <lineage>
        <taxon>Bacteria</taxon>
        <taxon>Bacillati</taxon>
        <taxon>Bacillota</taxon>
        <taxon>Bacilli</taxon>
        <taxon>Bacillales</taxon>
        <taxon>Bacillaceae</taxon>
        <taxon>Lysinibacillus</taxon>
    </lineage>
</organism>